<dbReference type="RefSeq" id="WP_250872475.1">
    <property type="nucleotide sequence ID" value="NZ_JALXFV010000002.1"/>
</dbReference>
<dbReference type="EMBL" id="JBHUDC010000002">
    <property type="protein sequence ID" value="MFD1512497.1"/>
    <property type="molecule type" value="Genomic_DNA"/>
</dbReference>
<dbReference type="InterPro" id="IPR012334">
    <property type="entry name" value="Pectin_lyas_fold"/>
</dbReference>
<feature type="region of interest" description="Disordered" evidence="1">
    <location>
        <begin position="417"/>
        <end position="456"/>
    </location>
</feature>
<evidence type="ECO:0000313" key="3">
    <source>
        <dbReference type="Proteomes" id="UP001597187"/>
    </source>
</evidence>
<name>A0ABD6AS46_9EURY</name>
<protein>
    <submittedName>
        <fullName evidence="2">Right-handed parallel beta-helix repeat-containing protein</fullName>
    </submittedName>
</protein>
<dbReference type="InterPro" id="IPR011050">
    <property type="entry name" value="Pectin_lyase_fold/virulence"/>
</dbReference>
<proteinExistence type="predicted"/>
<accession>A0ABD6AS46</accession>
<dbReference type="SUPFAM" id="SSF51126">
    <property type="entry name" value="Pectin lyase-like"/>
    <property type="match status" value="1"/>
</dbReference>
<feature type="compositionally biased region" description="Basic and acidic residues" evidence="1">
    <location>
        <begin position="440"/>
        <end position="450"/>
    </location>
</feature>
<reference evidence="2 3" key="1">
    <citation type="journal article" date="2019" name="Int. J. Syst. Evol. Microbiol.">
        <title>The Global Catalogue of Microorganisms (GCM) 10K type strain sequencing project: providing services to taxonomists for standard genome sequencing and annotation.</title>
        <authorList>
            <consortium name="The Broad Institute Genomics Platform"/>
            <consortium name="The Broad Institute Genome Sequencing Center for Infectious Disease"/>
            <person name="Wu L."/>
            <person name="Ma J."/>
        </authorList>
    </citation>
    <scope>NUCLEOTIDE SEQUENCE [LARGE SCALE GENOMIC DNA]</scope>
    <source>
        <strain evidence="2 3">CGMCC 1.12563</strain>
    </source>
</reference>
<keyword evidence="3" id="KW-1185">Reference proteome</keyword>
<dbReference type="Gene3D" id="2.160.20.10">
    <property type="entry name" value="Single-stranded right-handed beta-helix, Pectin lyase-like"/>
    <property type="match status" value="1"/>
</dbReference>
<sequence length="456" mass="48970">MNRHDIDFDRTVHATEDLGWDADGEKPIDVPTDDGLLVEVPPGEYAFPLDDGDEPACVRGDLTDWGIRGLGEKPQDVTFRTVSGESGYFVRGGYNSEGILLENLAFDNTDAREGGDVGNWLRAKDNVEVHDVDHVGFSGREPYCRWSILPAITSEHGEATIVRYRKTGPSVFAGHGASDGGGGVFDHEGHATFRDCEIANQGGDGGLYTGKHDGSVRFEDCVFRNNDMAAIRMGAGSELRNCEIVVDWENAHPENVVDDAEPPTGTAGVYVSSAQYGKSGGGIYGCTIRLRSTYGRGMAGILVNPSDGAIDLHDTTVECAFDMRPVWFMDPREQRFDGHTTPDEPWGVDIRNLTVTGSSPCRGQAAVVLEGRHGSTIDGLTIDVPNAPAGLDVRESEGVRLGAHDVRVDGPTVRGEVHVDGGGDSDARPDSAVEGGETVGGERRSLRDRLTSLFGR</sequence>
<comment type="caution">
    <text evidence="2">The sequence shown here is derived from an EMBL/GenBank/DDBJ whole genome shotgun (WGS) entry which is preliminary data.</text>
</comment>
<dbReference type="AlphaFoldDB" id="A0ABD6AS46"/>
<feature type="compositionally biased region" description="Basic and acidic residues" evidence="1">
    <location>
        <begin position="417"/>
        <end position="431"/>
    </location>
</feature>
<evidence type="ECO:0000313" key="2">
    <source>
        <dbReference type="EMBL" id="MFD1512497.1"/>
    </source>
</evidence>
<dbReference type="Proteomes" id="UP001597187">
    <property type="component" value="Unassembled WGS sequence"/>
</dbReference>
<gene>
    <name evidence="2" type="ORF">ACFSBT_04285</name>
</gene>
<evidence type="ECO:0000256" key="1">
    <source>
        <dbReference type="SAM" id="MobiDB-lite"/>
    </source>
</evidence>
<organism evidence="2 3">
    <name type="scientific">Halomarina rubra</name>
    <dbReference type="NCBI Taxonomy" id="2071873"/>
    <lineage>
        <taxon>Archaea</taxon>
        <taxon>Methanobacteriati</taxon>
        <taxon>Methanobacteriota</taxon>
        <taxon>Stenosarchaea group</taxon>
        <taxon>Halobacteria</taxon>
        <taxon>Halobacteriales</taxon>
        <taxon>Natronomonadaceae</taxon>
        <taxon>Halomarina</taxon>
    </lineage>
</organism>